<comment type="subunit">
    <text evidence="4">The accessory proteins ExbB and ExbD seem to form a complex with TonB.</text>
</comment>
<evidence type="ECO:0000256" key="1">
    <source>
        <dbReference type="ARBA" id="ARBA00003540"/>
    </source>
</evidence>
<dbReference type="KEGG" id="upv:EJN92_16100"/>
<dbReference type="OrthoDB" id="195377at2"/>
<dbReference type="GO" id="GO:0022857">
    <property type="term" value="F:transmembrane transporter activity"/>
    <property type="evidence" value="ECO:0007669"/>
    <property type="project" value="InterPro"/>
</dbReference>
<comment type="similarity">
    <text evidence="3 12">Belongs to the ExbD/TolR family.</text>
</comment>
<evidence type="ECO:0000256" key="8">
    <source>
        <dbReference type="ARBA" id="ARBA00022692"/>
    </source>
</evidence>
<dbReference type="PANTHER" id="PTHR30558">
    <property type="entry name" value="EXBD MEMBRANE COMPONENT OF PMF-DRIVEN MACROMOLECULE IMPORT SYSTEM"/>
    <property type="match status" value="1"/>
</dbReference>
<comment type="subcellular location">
    <subcellularLocation>
        <location evidence="2">Cell inner membrane</location>
        <topology evidence="2">Single-pass type II membrane protein</topology>
    </subcellularLocation>
    <subcellularLocation>
        <location evidence="12">Cell membrane</location>
        <topology evidence="12">Single-pass type II membrane protein</topology>
    </subcellularLocation>
</comment>
<evidence type="ECO:0000256" key="3">
    <source>
        <dbReference type="ARBA" id="ARBA00005811"/>
    </source>
</evidence>
<reference evidence="14 15" key="1">
    <citation type="journal article" date="2011" name="Int. J. Syst. Evol. Microbiol.">
        <title>Description of Undibacterium oligocarboniphilum sp. nov., isolated from purified water, and Undibacterium pigrum strain CCUG 49012 as the type strain of Undibacterium parvum sp. nov., and emended descriptions of the genus Undibacterium and the species Undibacterium pigrum.</title>
        <authorList>
            <person name="Eder W."/>
            <person name="Wanner G."/>
            <person name="Ludwig W."/>
            <person name="Busse H.J."/>
            <person name="Ziemke-Kageler F."/>
            <person name="Lang E."/>
        </authorList>
    </citation>
    <scope>NUCLEOTIDE SEQUENCE [LARGE SCALE GENOMIC DNA]</scope>
    <source>
        <strain evidence="14 15">DSM 23061</strain>
    </source>
</reference>
<dbReference type="InterPro" id="IPR003400">
    <property type="entry name" value="ExbD"/>
</dbReference>
<evidence type="ECO:0000256" key="9">
    <source>
        <dbReference type="ARBA" id="ARBA00022927"/>
    </source>
</evidence>
<protein>
    <submittedName>
        <fullName evidence="14">Biopolymer transporter ExbD</fullName>
    </submittedName>
</protein>
<evidence type="ECO:0000256" key="5">
    <source>
        <dbReference type="ARBA" id="ARBA00022448"/>
    </source>
</evidence>
<dbReference type="Pfam" id="PF02472">
    <property type="entry name" value="ExbD"/>
    <property type="match status" value="1"/>
</dbReference>
<keyword evidence="15" id="KW-1185">Reference proteome</keyword>
<keyword evidence="10 13" id="KW-1133">Transmembrane helix</keyword>
<keyword evidence="11 13" id="KW-0472">Membrane</keyword>
<proteinExistence type="inferred from homology"/>
<keyword evidence="6" id="KW-1003">Cell membrane</keyword>
<keyword evidence="5 12" id="KW-0813">Transport</keyword>
<evidence type="ECO:0000256" key="4">
    <source>
        <dbReference type="ARBA" id="ARBA00011471"/>
    </source>
</evidence>
<evidence type="ECO:0000313" key="15">
    <source>
        <dbReference type="Proteomes" id="UP000275663"/>
    </source>
</evidence>
<dbReference type="EMBL" id="CP034464">
    <property type="protein sequence ID" value="AZP13381.1"/>
    <property type="molecule type" value="Genomic_DNA"/>
</dbReference>
<keyword evidence="8 12" id="KW-0812">Transmembrane</keyword>
<evidence type="ECO:0000256" key="13">
    <source>
        <dbReference type="SAM" id="Phobius"/>
    </source>
</evidence>
<dbReference type="AlphaFoldDB" id="A0A3Q9BSA5"/>
<dbReference type="Proteomes" id="UP000275663">
    <property type="component" value="Chromosome"/>
</dbReference>
<dbReference type="RefSeq" id="WP_126128754.1">
    <property type="nucleotide sequence ID" value="NZ_CP034464.1"/>
</dbReference>
<evidence type="ECO:0000256" key="12">
    <source>
        <dbReference type="RuleBase" id="RU003879"/>
    </source>
</evidence>
<evidence type="ECO:0000256" key="2">
    <source>
        <dbReference type="ARBA" id="ARBA00004249"/>
    </source>
</evidence>
<evidence type="ECO:0000256" key="6">
    <source>
        <dbReference type="ARBA" id="ARBA00022475"/>
    </source>
</evidence>
<organism evidence="14 15">
    <name type="scientific">Undibacterium parvum</name>
    <dbReference type="NCBI Taxonomy" id="401471"/>
    <lineage>
        <taxon>Bacteria</taxon>
        <taxon>Pseudomonadati</taxon>
        <taxon>Pseudomonadota</taxon>
        <taxon>Betaproteobacteria</taxon>
        <taxon>Burkholderiales</taxon>
        <taxon>Oxalobacteraceae</taxon>
        <taxon>Undibacterium</taxon>
    </lineage>
</organism>
<feature type="transmembrane region" description="Helical" evidence="13">
    <location>
        <begin position="21"/>
        <end position="40"/>
    </location>
</feature>
<accession>A0A3Q9BSA5</accession>
<dbReference type="GO" id="GO:0005886">
    <property type="term" value="C:plasma membrane"/>
    <property type="evidence" value="ECO:0007669"/>
    <property type="project" value="UniProtKB-SubCell"/>
</dbReference>
<dbReference type="Gene3D" id="3.30.420.270">
    <property type="match status" value="1"/>
</dbReference>
<dbReference type="GO" id="GO:0015031">
    <property type="term" value="P:protein transport"/>
    <property type="evidence" value="ECO:0007669"/>
    <property type="project" value="UniProtKB-KW"/>
</dbReference>
<comment type="function">
    <text evidence="1">Involved in the TonB-dependent energy-dependent transport of various receptor-bound substrates.</text>
</comment>
<sequence length="134" mass="14424">MKVQNEAKPFDTINVTPMLDLAYVLLVIFIVMTTASVQGLKINLPKPSNKPSMEKKEVRVVKILQDGSLTLNGAGLSMAELESRLTAARARDPEMSMAIAGDPQVNYAKVVDIIDMAGRLNISNVGLVTAKIGV</sequence>
<evidence type="ECO:0000256" key="10">
    <source>
        <dbReference type="ARBA" id="ARBA00022989"/>
    </source>
</evidence>
<evidence type="ECO:0000256" key="11">
    <source>
        <dbReference type="ARBA" id="ARBA00023136"/>
    </source>
</evidence>
<keyword evidence="7" id="KW-0997">Cell inner membrane</keyword>
<name>A0A3Q9BSA5_9BURK</name>
<dbReference type="PANTHER" id="PTHR30558:SF12">
    <property type="entry name" value="BIOPOLYMER TRANSPORT PROTEIN EXBD"/>
    <property type="match status" value="1"/>
</dbReference>
<evidence type="ECO:0000313" key="14">
    <source>
        <dbReference type="EMBL" id="AZP13381.1"/>
    </source>
</evidence>
<keyword evidence="9 12" id="KW-0653">Protein transport</keyword>
<gene>
    <name evidence="14" type="ORF">EJN92_16100</name>
</gene>
<evidence type="ECO:0000256" key="7">
    <source>
        <dbReference type="ARBA" id="ARBA00022519"/>
    </source>
</evidence>